<dbReference type="EMBL" id="MU254285">
    <property type="protein sequence ID" value="KAG9241034.1"/>
    <property type="molecule type" value="Genomic_DNA"/>
</dbReference>
<dbReference type="AlphaFoldDB" id="A0A9P8CBL6"/>
<gene>
    <name evidence="1" type="ORF">BJ878DRAFT_570525</name>
</gene>
<keyword evidence="2" id="KW-1185">Reference proteome</keyword>
<organism evidence="1 2">
    <name type="scientific">Calycina marina</name>
    <dbReference type="NCBI Taxonomy" id="1763456"/>
    <lineage>
        <taxon>Eukaryota</taxon>
        <taxon>Fungi</taxon>
        <taxon>Dikarya</taxon>
        <taxon>Ascomycota</taxon>
        <taxon>Pezizomycotina</taxon>
        <taxon>Leotiomycetes</taxon>
        <taxon>Helotiales</taxon>
        <taxon>Pezizellaceae</taxon>
        <taxon>Calycina</taxon>
    </lineage>
</organism>
<dbReference type="Proteomes" id="UP000887226">
    <property type="component" value="Unassembled WGS sequence"/>
</dbReference>
<sequence>MANAKPNDITILELTGFLCREYGLKYDSVHHRVRSQRHIISLAAVQSLFVTDEEMILDSKNPVGAYKLEIKEFIETWAQKDLADDALTETEWETIAKIECFLRRYNGL</sequence>
<name>A0A9P8CBL6_9HELO</name>
<evidence type="ECO:0000313" key="1">
    <source>
        <dbReference type="EMBL" id="KAG9241034.1"/>
    </source>
</evidence>
<reference evidence="1" key="1">
    <citation type="journal article" date="2021" name="IMA Fungus">
        <title>Genomic characterization of three marine fungi, including Emericellopsis atlantica sp. nov. with signatures of a generalist lifestyle and marine biomass degradation.</title>
        <authorList>
            <person name="Hagestad O.C."/>
            <person name="Hou L."/>
            <person name="Andersen J.H."/>
            <person name="Hansen E.H."/>
            <person name="Altermark B."/>
            <person name="Li C."/>
            <person name="Kuhnert E."/>
            <person name="Cox R.J."/>
            <person name="Crous P.W."/>
            <person name="Spatafora J.W."/>
            <person name="Lail K."/>
            <person name="Amirebrahimi M."/>
            <person name="Lipzen A."/>
            <person name="Pangilinan J."/>
            <person name="Andreopoulos W."/>
            <person name="Hayes R.D."/>
            <person name="Ng V."/>
            <person name="Grigoriev I.V."/>
            <person name="Jackson S.A."/>
            <person name="Sutton T.D.S."/>
            <person name="Dobson A.D.W."/>
            <person name="Rama T."/>
        </authorList>
    </citation>
    <scope>NUCLEOTIDE SEQUENCE</scope>
    <source>
        <strain evidence="1">TRa3180A</strain>
    </source>
</reference>
<comment type="caution">
    <text evidence="1">The sequence shown here is derived from an EMBL/GenBank/DDBJ whole genome shotgun (WGS) entry which is preliminary data.</text>
</comment>
<protein>
    <submittedName>
        <fullName evidence="1">Uncharacterized protein</fullName>
    </submittedName>
</protein>
<accession>A0A9P8CBL6</accession>
<proteinExistence type="predicted"/>
<evidence type="ECO:0000313" key="2">
    <source>
        <dbReference type="Proteomes" id="UP000887226"/>
    </source>
</evidence>